<evidence type="ECO:0000256" key="1">
    <source>
        <dbReference type="SAM" id="MobiDB-lite"/>
    </source>
</evidence>
<keyword evidence="4" id="KW-1185">Reference proteome</keyword>
<accession>A0A075AWT1</accession>
<dbReference type="Proteomes" id="UP000281549">
    <property type="component" value="Unassembled WGS sequence"/>
</dbReference>
<feature type="region of interest" description="Disordered" evidence="1">
    <location>
        <begin position="118"/>
        <end position="190"/>
    </location>
</feature>
<evidence type="ECO:0000313" key="3">
    <source>
        <dbReference type="EMBL" id="RKP21666.1"/>
    </source>
</evidence>
<dbReference type="AlphaFoldDB" id="A0A075AWT1"/>
<reference evidence="3" key="3">
    <citation type="submission" date="2018-08" db="EMBL/GenBank/DDBJ databases">
        <title>Leveraging single-cell genomics to expand the Fungal Tree of Life.</title>
        <authorList>
            <consortium name="DOE Joint Genome Institute"/>
            <person name="Ahrendt S.R."/>
            <person name="Quandt C.A."/>
            <person name="Ciobanu D."/>
            <person name="Clum A."/>
            <person name="Salamov A."/>
            <person name="Andreopoulos B."/>
            <person name="Cheng J.-F."/>
            <person name="Woyke T."/>
            <person name="Pelin A."/>
            <person name="Henrissat B."/>
            <person name="Reynolds N."/>
            <person name="Benny G.L."/>
            <person name="Smith M.E."/>
            <person name="James T.Y."/>
            <person name="Grigoriev I.V."/>
        </authorList>
    </citation>
    <scope>NUCLEOTIDE SEQUENCE</scope>
    <source>
        <strain evidence="3">CSF55</strain>
    </source>
</reference>
<feature type="compositionally biased region" description="Basic residues" evidence="1">
    <location>
        <begin position="118"/>
        <end position="148"/>
    </location>
</feature>
<dbReference type="HOGENOM" id="CLU_1428753_0_0_1"/>
<feature type="compositionally biased region" description="Basic and acidic residues" evidence="1">
    <location>
        <begin position="181"/>
        <end position="190"/>
    </location>
</feature>
<feature type="compositionally biased region" description="Basic and acidic residues" evidence="1">
    <location>
        <begin position="149"/>
        <end position="173"/>
    </location>
</feature>
<evidence type="ECO:0008006" key="6">
    <source>
        <dbReference type="Google" id="ProtNLM"/>
    </source>
</evidence>
<dbReference type="EMBL" id="ML004938">
    <property type="protein sequence ID" value="RKP21666.1"/>
    <property type="molecule type" value="Genomic_DNA"/>
</dbReference>
<protein>
    <recommendedName>
        <fullName evidence="6">Mitochondrial mRNA-processing protein COX24 C-terminal domain-containing protein</fullName>
    </recommendedName>
</protein>
<reference evidence="5" key="2">
    <citation type="journal article" date="2018" name="Nat. Microbiol.">
        <title>Leveraging single-cell genomics to expand the fungal tree of life.</title>
        <authorList>
            <person name="Ahrendt S.R."/>
            <person name="Quandt C.A."/>
            <person name="Ciobanu D."/>
            <person name="Clum A."/>
            <person name="Salamov A."/>
            <person name="Andreopoulos B."/>
            <person name="Cheng J.F."/>
            <person name="Woyke T."/>
            <person name="Pelin A."/>
            <person name="Henrissat B."/>
            <person name="Reynolds N.K."/>
            <person name="Benny G.L."/>
            <person name="Smith M.E."/>
            <person name="James T.Y."/>
            <person name="Grigoriev I.V."/>
        </authorList>
    </citation>
    <scope>NUCLEOTIDE SEQUENCE [LARGE SCALE GENOMIC DNA]</scope>
    <source>
        <strain evidence="5">CSF55</strain>
    </source>
</reference>
<evidence type="ECO:0000313" key="4">
    <source>
        <dbReference type="Proteomes" id="UP000030755"/>
    </source>
</evidence>
<evidence type="ECO:0000313" key="2">
    <source>
        <dbReference type="EMBL" id="EPZ34795.1"/>
    </source>
</evidence>
<dbReference type="Proteomes" id="UP000030755">
    <property type="component" value="Unassembled WGS sequence"/>
</dbReference>
<proteinExistence type="predicted"/>
<organism evidence="2 4">
    <name type="scientific">Rozella allomycis (strain CSF55)</name>
    <dbReference type="NCBI Taxonomy" id="988480"/>
    <lineage>
        <taxon>Eukaryota</taxon>
        <taxon>Fungi</taxon>
        <taxon>Fungi incertae sedis</taxon>
        <taxon>Cryptomycota</taxon>
        <taxon>Cryptomycota incertae sedis</taxon>
        <taxon>Rozella</taxon>
    </lineage>
</organism>
<reference evidence="2 4" key="1">
    <citation type="journal article" date="2013" name="Curr. Biol.">
        <title>Shared signatures of parasitism and phylogenomics unite Cryptomycota and microsporidia.</title>
        <authorList>
            <person name="James T.Y."/>
            <person name="Pelin A."/>
            <person name="Bonen L."/>
            <person name="Ahrendt S."/>
            <person name="Sain D."/>
            <person name="Corradi N."/>
            <person name="Stajich J.E."/>
        </authorList>
    </citation>
    <scope>NUCLEOTIDE SEQUENCE [LARGE SCALE GENOMIC DNA]</scope>
    <source>
        <strain evidence="2 4">CSF55</strain>
        <strain evidence="2 4">CSF55</strain>
    </source>
</reference>
<sequence length="190" mass="22973">MYLPLFRPFLRHFHVSPHFKPGFISSSQIPGVIASSKAMQSKTKTIPALRLLLKKIPEQELESFLKTHKNGEDDNRYDPFGVVPTFIDEEEWLEIKNKLRAQIVRGILPVMEVVSPRQLRRRKMNRQKRKKRLKATRLQRREKQRQRKERRDAKRAEKERKKLERQARYDQKRKERKWRRANAEKLPDIN</sequence>
<dbReference type="EMBL" id="KE560910">
    <property type="protein sequence ID" value="EPZ34795.1"/>
    <property type="molecule type" value="Genomic_DNA"/>
</dbReference>
<evidence type="ECO:0000313" key="5">
    <source>
        <dbReference type="Proteomes" id="UP000281549"/>
    </source>
</evidence>
<name>A0A075AWT1_ROZAC</name>
<gene>
    <name evidence="2" type="ORF">O9G_005232</name>
    <name evidence="3" type="ORF">ROZALSC1DRAFT_26953</name>
</gene>